<dbReference type="RefSeq" id="WP_124708659.1">
    <property type="nucleotide sequence ID" value="NZ_CP033972.1"/>
</dbReference>
<dbReference type="SUPFAM" id="SSF50978">
    <property type="entry name" value="WD40 repeat-like"/>
    <property type="match status" value="2"/>
</dbReference>
<dbReference type="PROSITE" id="PS50294">
    <property type="entry name" value="WD_REPEATS_REGION"/>
    <property type="match status" value="3"/>
</dbReference>
<dbReference type="PANTHER" id="PTHR19848:SF8">
    <property type="entry name" value="F-BOX AND WD REPEAT DOMAIN CONTAINING 7"/>
    <property type="match status" value="1"/>
</dbReference>
<accession>A0A3G8JPK7</accession>
<gene>
    <name evidence="5" type="ORF">D7316_02690</name>
</gene>
<feature type="repeat" description="WD" evidence="3">
    <location>
        <begin position="643"/>
        <end position="678"/>
    </location>
</feature>
<reference evidence="5 6" key="1">
    <citation type="submission" date="2018-11" db="EMBL/GenBank/DDBJ databases">
        <title>Gordonia insulae sp. nov., isolated from an island soil.</title>
        <authorList>
            <person name="Kim Y.S."/>
            <person name="Kim S.B."/>
        </authorList>
    </citation>
    <scope>NUCLEOTIDE SEQUENCE [LARGE SCALE GENOMIC DNA]</scope>
    <source>
        <strain evidence="5 6">MMS17-SY073</strain>
    </source>
</reference>
<sequence>MDFGDALARLFVQAGRPTLRAAASRSTVSAQRISDWRNGRHLPRDFTVVEPLLVWLTARAVAAAEPDVLSIPAWRELWDQRLTDAGDTESERPASPAVARPYAGLATLTAADSALFFGRDDLVATLVDTILGAACAARGPRLVIVAGVSGSGKSSLLGAGLARDLRLATPVRATITPSGVRVDDDTHVDSPRSDEAPAVVVLDQFEDVFALSDDLVVESIRAIEELAADTVVVLGVRADFFGQCVEFPILAQAWQSRCVIVSEMSGAQLRDVINGPVRLAGGRIESGLPDVMIGDLHAASTVGDRAGRLPLLAHVLAATWSRRSGNRMTISGYRAAGGIARAVADTAETAWSTVDPSDRNLARALLLALVHVGPGGYALRVPLHMDTIADRFPSRISAVIDIFAQARLLIVASDSVMLVHDVVLTSWPRLAEWIAADSGIHLWRQQLDVDTTAWVDTARSRSFLYTGSRLDTARQHRAALRRNYQHLLSADSEAFLDAAVVQQRRRRVVRICSISLVVVLAVVSTITAAIGFRQAHDLTLQRNSAERSALLSHIDSLQQTNPSLAARLLLVAHSLYPDDPTVTQRILGAATSPLSQPLVGHTGPVYDVTFDATGDRFASASGDRTARLWQRTDGGSYRSVATLTGYRNYLTSTAFHPTRPFLATGSGDGTVKVWDITTPDRPVLRTSVSPGHGTVYMVRFAPDGRHLAASSDDGSITVFAVSDDGALRETAVLAAHDGAARTVAYSPDGRLLASGGDDRVVHLFDTRVGDVPVPAGPPLRGFPSITHAVAFSPDSRTLAVTGDSPNAQLWDVADPARAFPVATALPNTTAGSWSITFDPRGDQVASARADGAVTVWNTVDPSAPVTQWSLPSSSAQGAPEQGSVRTFSTAFSPDGSTLLVGRSDGGFDLWHLPSGVIPDRGGTVTGLADNTDGTILATVGTDTTLNIWADGPVGWTRHARTPIERRVNDHPSVSVNANGTQAATANNNGGRIQLWDITNHDGPTPTAELGVSTRYTNAIAYAPHADLLATGATDTSVQLWNTADPRHPTPVGAPLTGPGDLIRSVVFSPDGRRLAVSSDDKRTYLYDIDGAASAASPSPPPSMIISDTTPAARALFSRDGHTLVLAARDLTTWDVRDHRAELLYREPDLHASTLSLTPSRLVVGTSTHHLTTYTLTDDGRLADGQSIVPLIATTDSTTTWQLPDHMSTDDTIITAGDVTGSLHLQTTDIRTAQRWVCGSTAPLTDPQRTMFLPHTDIPDECV</sequence>
<dbReference type="InterPro" id="IPR049052">
    <property type="entry name" value="nSTAND1"/>
</dbReference>
<dbReference type="InterPro" id="IPR019775">
    <property type="entry name" value="WD40_repeat_CS"/>
</dbReference>
<dbReference type="EMBL" id="CP033972">
    <property type="protein sequence ID" value="AZG46090.1"/>
    <property type="molecule type" value="Genomic_DNA"/>
</dbReference>
<keyword evidence="6" id="KW-1185">Reference proteome</keyword>
<dbReference type="InterPro" id="IPR001680">
    <property type="entry name" value="WD40_rpt"/>
</dbReference>
<dbReference type="Pfam" id="PF20703">
    <property type="entry name" value="nSTAND1"/>
    <property type="match status" value="1"/>
</dbReference>
<organism evidence="5 6">
    <name type="scientific">Gordonia insulae</name>
    <dbReference type="NCBI Taxonomy" id="2420509"/>
    <lineage>
        <taxon>Bacteria</taxon>
        <taxon>Bacillati</taxon>
        <taxon>Actinomycetota</taxon>
        <taxon>Actinomycetes</taxon>
        <taxon>Mycobacteriales</taxon>
        <taxon>Gordoniaceae</taxon>
        <taxon>Gordonia</taxon>
    </lineage>
</organism>
<feature type="repeat" description="WD" evidence="3">
    <location>
        <begin position="598"/>
        <end position="639"/>
    </location>
</feature>
<feature type="repeat" description="WD" evidence="3">
    <location>
        <begin position="834"/>
        <end position="857"/>
    </location>
</feature>
<dbReference type="PANTHER" id="PTHR19848">
    <property type="entry name" value="WD40 REPEAT PROTEIN"/>
    <property type="match status" value="1"/>
</dbReference>
<dbReference type="OrthoDB" id="134501at2"/>
<dbReference type="PROSITE" id="PS50082">
    <property type="entry name" value="WD_REPEATS_2"/>
    <property type="match status" value="6"/>
</dbReference>
<evidence type="ECO:0000259" key="4">
    <source>
        <dbReference type="Pfam" id="PF20703"/>
    </source>
</evidence>
<proteinExistence type="predicted"/>
<dbReference type="Proteomes" id="UP000271469">
    <property type="component" value="Chromosome"/>
</dbReference>
<keyword evidence="1 3" id="KW-0853">WD repeat</keyword>
<evidence type="ECO:0000256" key="1">
    <source>
        <dbReference type="ARBA" id="ARBA00022574"/>
    </source>
</evidence>
<feature type="domain" description="Novel STAND NTPase 1" evidence="4">
    <location>
        <begin position="101"/>
        <end position="461"/>
    </location>
</feature>
<name>A0A3G8JPK7_9ACTN</name>
<dbReference type="InterPro" id="IPR020472">
    <property type="entry name" value="WD40_PAC1"/>
</dbReference>
<evidence type="ECO:0000256" key="3">
    <source>
        <dbReference type="PROSITE-ProRule" id="PRU00221"/>
    </source>
</evidence>
<dbReference type="InterPro" id="IPR036322">
    <property type="entry name" value="WD40_repeat_dom_sf"/>
</dbReference>
<keyword evidence="2" id="KW-0677">Repeat</keyword>
<evidence type="ECO:0000313" key="5">
    <source>
        <dbReference type="EMBL" id="AZG46090.1"/>
    </source>
</evidence>
<dbReference type="PRINTS" id="PR00320">
    <property type="entry name" value="GPROTEINBRPT"/>
</dbReference>
<dbReference type="Pfam" id="PF00400">
    <property type="entry name" value="WD40"/>
    <property type="match status" value="8"/>
</dbReference>
<feature type="repeat" description="WD" evidence="3">
    <location>
        <begin position="1055"/>
        <end position="1096"/>
    </location>
</feature>
<dbReference type="SMART" id="SM00320">
    <property type="entry name" value="WD40"/>
    <property type="match status" value="11"/>
</dbReference>
<dbReference type="PROSITE" id="PS00678">
    <property type="entry name" value="WD_REPEATS_1"/>
    <property type="match status" value="1"/>
</dbReference>
<evidence type="ECO:0000313" key="6">
    <source>
        <dbReference type="Proteomes" id="UP000271469"/>
    </source>
</evidence>
<feature type="repeat" description="WD" evidence="3">
    <location>
        <begin position="1009"/>
        <end position="1041"/>
    </location>
</feature>
<dbReference type="CDD" id="cd00200">
    <property type="entry name" value="WD40"/>
    <property type="match status" value="1"/>
</dbReference>
<dbReference type="Gene3D" id="2.130.10.10">
    <property type="entry name" value="YVTN repeat-like/Quinoprotein amine dehydrogenase"/>
    <property type="match status" value="4"/>
</dbReference>
<dbReference type="InterPro" id="IPR015943">
    <property type="entry name" value="WD40/YVTN_repeat-like_dom_sf"/>
</dbReference>
<dbReference type="KEGG" id="gom:D7316_02690"/>
<evidence type="ECO:0000256" key="2">
    <source>
        <dbReference type="ARBA" id="ARBA00022737"/>
    </source>
</evidence>
<dbReference type="AlphaFoldDB" id="A0A3G8JPK7"/>
<protein>
    <recommendedName>
        <fullName evidence="4">Novel STAND NTPase 1 domain-containing protein</fullName>
    </recommendedName>
</protein>
<feature type="repeat" description="WD" evidence="3">
    <location>
        <begin position="733"/>
        <end position="767"/>
    </location>
</feature>